<accession>A0A367ZUQ5</accession>
<dbReference type="InterPro" id="IPR000719">
    <property type="entry name" value="Prot_kinase_dom"/>
</dbReference>
<dbReference type="PROSITE" id="PS50011">
    <property type="entry name" value="PROTEIN_KINASE_DOM"/>
    <property type="match status" value="1"/>
</dbReference>
<keyword evidence="1" id="KW-0808">Transferase</keyword>
<dbReference type="InterPro" id="IPR000253">
    <property type="entry name" value="FHA_dom"/>
</dbReference>
<evidence type="ECO:0000313" key="8">
    <source>
        <dbReference type="EMBL" id="RCK81449.1"/>
    </source>
</evidence>
<dbReference type="GO" id="GO:0005524">
    <property type="term" value="F:ATP binding"/>
    <property type="evidence" value="ECO:0007669"/>
    <property type="project" value="UniProtKB-UniRule"/>
</dbReference>
<dbReference type="SMART" id="SM00240">
    <property type="entry name" value="FHA"/>
    <property type="match status" value="1"/>
</dbReference>
<comment type="caution">
    <text evidence="8">The sequence shown here is derived from an EMBL/GenBank/DDBJ whole genome shotgun (WGS) entry which is preliminary data.</text>
</comment>
<evidence type="ECO:0000259" key="7">
    <source>
        <dbReference type="PROSITE" id="PS50011"/>
    </source>
</evidence>
<dbReference type="Gene3D" id="3.30.200.20">
    <property type="entry name" value="Phosphorylase Kinase, domain 1"/>
    <property type="match status" value="1"/>
</dbReference>
<dbReference type="EMBL" id="QOQW01000001">
    <property type="protein sequence ID" value="RCK81449.1"/>
    <property type="molecule type" value="Genomic_DNA"/>
</dbReference>
<dbReference type="Pfam" id="PF00069">
    <property type="entry name" value="Pkinase"/>
    <property type="match status" value="1"/>
</dbReference>
<dbReference type="InterPro" id="IPR017441">
    <property type="entry name" value="Protein_kinase_ATP_BS"/>
</dbReference>
<dbReference type="PANTHER" id="PTHR43289:SF6">
    <property type="entry name" value="SERINE_THREONINE-PROTEIN KINASE NEKL-3"/>
    <property type="match status" value="1"/>
</dbReference>
<dbReference type="InterPro" id="IPR008984">
    <property type="entry name" value="SMAD_FHA_dom_sf"/>
</dbReference>
<dbReference type="Proteomes" id="UP000252355">
    <property type="component" value="Unassembled WGS sequence"/>
</dbReference>
<keyword evidence="8" id="KW-0723">Serine/threonine-protein kinase</keyword>
<name>A0A367ZUQ5_9BACT</name>
<dbReference type="GO" id="GO:0004674">
    <property type="term" value="F:protein serine/threonine kinase activity"/>
    <property type="evidence" value="ECO:0007669"/>
    <property type="project" value="UniProtKB-KW"/>
</dbReference>
<feature type="domain" description="Protein kinase" evidence="7">
    <location>
        <begin position="159"/>
        <end position="457"/>
    </location>
</feature>
<evidence type="ECO:0000256" key="4">
    <source>
        <dbReference type="ARBA" id="ARBA00022840"/>
    </source>
</evidence>
<dbReference type="PROSITE" id="PS50006">
    <property type="entry name" value="FHA_DOMAIN"/>
    <property type="match status" value="1"/>
</dbReference>
<dbReference type="CDD" id="cd14014">
    <property type="entry name" value="STKc_PknB_like"/>
    <property type="match status" value="1"/>
</dbReference>
<feature type="binding site" evidence="5">
    <location>
        <position position="188"/>
    </location>
    <ligand>
        <name>ATP</name>
        <dbReference type="ChEBI" id="CHEBI:30616"/>
    </ligand>
</feature>
<evidence type="ECO:0000256" key="2">
    <source>
        <dbReference type="ARBA" id="ARBA00022741"/>
    </source>
</evidence>
<protein>
    <submittedName>
        <fullName evidence="8">Serine/threonine protein kinase</fullName>
    </submittedName>
</protein>
<keyword evidence="2 5" id="KW-0547">Nucleotide-binding</keyword>
<evidence type="ECO:0000256" key="3">
    <source>
        <dbReference type="ARBA" id="ARBA00022777"/>
    </source>
</evidence>
<dbReference type="SMART" id="SM00220">
    <property type="entry name" value="S_TKc"/>
    <property type="match status" value="1"/>
</dbReference>
<feature type="domain" description="FHA" evidence="6">
    <location>
        <begin position="27"/>
        <end position="77"/>
    </location>
</feature>
<dbReference type="InterPro" id="IPR011009">
    <property type="entry name" value="Kinase-like_dom_sf"/>
</dbReference>
<keyword evidence="4 5" id="KW-0067">ATP-binding</keyword>
<evidence type="ECO:0000259" key="6">
    <source>
        <dbReference type="PROSITE" id="PS50006"/>
    </source>
</evidence>
<dbReference type="SUPFAM" id="SSF56112">
    <property type="entry name" value="Protein kinase-like (PK-like)"/>
    <property type="match status" value="1"/>
</dbReference>
<proteinExistence type="predicted"/>
<dbReference type="PROSITE" id="PS00107">
    <property type="entry name" value="PROTEIN_KINASE_ATP"/>
    <property type="match status" value="1"/>
</dbReference>
<gene>
    <name evidence="8" type="ORF">OZSIB_0583</name>
</gene>
<dbReference type="CDD" id="cd00060">
    <property type="entry name" value="FHA"/>
    <property type="match status" value="1"/>
</dbReference>
<evidence type="ECO:0000256" key="1">
    <source>
        <dbReference type="ARBA" id="ARBA00022679"/>
    </source>
</evidence>
<reference evidence="8 9" key="1">
    <citation type="submission" date="2018-05" db="EMBL/GenBank/DDBJ databases">
        <title>A metagenomic window into the 2 km-deep terrestrial subsurface aquifer revealed taxonomically and functionally diverse microbial community comprising novel uncultured bacterial lineages.</title>
        <authorList>
            <person name="Kadnikov V.V."/>
            <person name="Mardanov A.V."/>
            <person name="Beletsky A.V."/>
            <person name="Banks D."/>
            <person name="Pimenov N.V."/>
            <person name="Frank Y.A."/>
            <person name="Karnachuk O.V."/>
            <person name="Ravin N.V."/>
        </authorList>
    </citation>
    <scope>NUCLEOTIDE SEQUENCE [LARGE SCALE GENOMIC DNA]</scope>
    <source>
        <strain evidence="8">BY5</strain>
    </source>
</reference>
<dbReference type="SUPFAM" id="SSF49879">
    <property type="entry name" value="SMAD/FHA domain"/>
    <property type="match status" value="1"/>
</dbReference>
<sequence length="479" mass="52084">MNGTVELRVLDGERRGQVLSFASPAVVLFGRVPDATLCIVEDPFVSRHHFLLEISPPFCRLTDLGSRNGVFVNDTLYGGRASGARKNAWPLPPSSVFLGDGDQIVVGKNRLQVFIAAASTPGFQPLRRIREALRRGPSGLAVATPRMGELGAGAQVGRYQVEEVIGYGWMGATYRATDGVTGGRVVLKTLVPNIVFDEGAAARFLALAQPLTGLVHPRIVRQLDVWRSGNIFLAAQEYHEGVNLKEFLAQRGGRLALEEALPLMNDILDALVWAEAEGCLKAQGTAVGESASRERLWHRNLKPQNILVSGEGGARRALIVDLGLFSGLERAGLIQMILAGLYAEAAPYWPRERVTFYGQTIGPSEVFSVAALLYECLTGARPREGFAAWPAEARQAGRPIGLAEVMRVMAEHPPVPIRERRPDLPPVVAEVFDRALAEPMVMRGQEDPAEVLARARFPDLAALRRAWQSACAAAGWPIR</sequence>
<dbReference type="AlphaFoldDB" id="A0A367ZUQ5"/>
<keyword evidence="3 8" id="KW-0418">Kinase</keyword>
<dbReference type="PANTHER" id="PTHR43289">
    <property type="entry name" value="MITOGEN-ACTIVATED PROTEIN KINASE KINASE KINASE 20-RELATED"/>
    <property type="match status" value="1"/>
</dbReference>
<dbReference type="Gene3D" id="2.60.200.20">
    <property type="match status" value="1"/>
</dbReference>
<organism evidence="8 9">
    <name type="scientific">Candidatus Ozemobacter sibiricus</name>
    <dbReference type="NCBI Taxonomy" id="2268124"/>
    <lineage>
        <taxon>Bacteria</taxon>
        <taxon>Candidatus Ozemobacteria</taxon>
        <taxon>Candidatus Ozemobacterales</taxon>
        <taxon>Candidatus Ozemobacteraceae</taxon>
        <taxon>Candidatus Ozemobacter</taxon>
    </lineage>
</organism>
<evidence type="ECO:0000256" key="5">
    <source>
        <dbReference type="PROSITE-ProRule" id="PRU10141"/>
    </source>
</evidence>
<evidence type="ECO:0000313" key="9">
    <source>
        <dbReference type="Proteomes" id="UP000252355"/>
    </source>
</evidence>
<dbReference type="Gene3D" id="1.10.510.10">
    <property type="entry name" value="Transferase(Phosphotransferase) domain 1"/>
    <property type="match status" value="1"/>
</dbReference>
<dbReference type="Pfam" id="PF00498">
    <property type="entry name" value="FHA"/>
    <property type="match status" value="1"/>
</dbReference>